<reference evidence="7" key="1">
    <citation type="journal article" date="2018" name="Nat. Microbiol.">
        <title>Leveraging single-cell genomics to expand the fungal tree of life.</title>
        <authorList>
            <person name="Ahrendt S.R."/>
            <person name="Quandt C.A."/>
            <person name="Ciobanu D."/>
            <person name="Clum A."/>
            <person name="Salamov A."/>
            <person name="Andreopoulos B."/>
            <person name="Cheng J.F."/>
            <person name="Woyke T."/>
            <person name="Pelin A."/>
            <person name="Henrissat B."/>
            <person name="Reynolds N.K."/>
            <person name="Benny G.L."/>
            <person name="Smith M.E."/>
            <person name="James T.Y."/>
            <person name="Grigoriev I.V."/>
        </authorList>
    </citation>
    <scope>NUCLEOTIDE SEQUENCE [LARGE SCALE GENOMIC DNA]</scope>
    <source>
        <strain evidence="7">ATCC 52028</strain>
    </source>
</reference>
<keyword evidence="7" id="KW-1185">Reference proteome</keyword>
<evidence type="ECO:0000313" key="7">
    <source>
        <dbReference type="Proteomes" id="UP000274922"/>
    </source>
</evidence>
<evidence type="ECO:0000256" key="4">
    <source>
        <dbReference type="PROSITE-ProRule" id="PRU00125"/>
    </source>
</evidence>
<dbReference type="Proteomes" id="UP000274922">
    <property type="component" value="Unassembled WGS sequence"/>
</dbReference>
<evidence type="ECO:0000256" key="1">
    <source>
        <dbReference type="ARBA" id="ARBA00022723"/>
    </source>
</evidence>
<dbReference type="GO" id="GO:0046872">
    <property type="term" value="F:metal ion binding"/>
    <property type="evidence" value="ECO:0007669"/>
    <property type="project" value="UniProtKB-KW"/>
</dbReference>
<name>A0A4P9X837_9FUNG</name>
<dbReference type="PROSITE" id="PS50023">
    <property type="entry name" value="LIM_DOMAIN_2"/>
    <property type="match status" value="1"/>
</dbReference>
<dbReference type="SUPFAM" id="SSF57716">
    <property type="entry name" value="Glucocorticoid receptor-like (DNA-binding domain)"/>
    <property type="match status" value="1"/>
</dbReference>
<dbReference type="OrthoDB" id="8062037at2759"/>
<protein>
    <recommendedName>
        <fullName evidence="5">LIM zinc-binding domain-containing protein</fullName>
    </recommendedName>
</protein>
<dbReference type="SMART" id="SM00132">
    <property type="entry name" value="LIM"/>
    <property type="match status" value="1"/>
</dbReference>
<evidence type="ECO:0000259" key="5">
    <source>
        <dbReference type="PROSITE" id="PS50023"/>
    </source>
</evidence>
<dbReference type="AlphaFoldDB" id="A0A4P9X837"/>
<evidence type="ECO:0000256" key="2">
    <source>
        <dbReference type="ARBA" id="ARBA00022833"/>
    </source>
</evidence>
<dbReference type="InterPro" id="IPR001781">
    <property type="entry name" value="Znf_LIM"/>
</dbReference>
<dbReference type="STRING" id="1555241.A0A4P9X837"/>
<sequence length="146" mass="15297">MSSQPCNACAKTVYQTEKVEAANAWYHKGCFKCNDKSCGIMLNLKSFKAADAHVWCEKHLPKPKATAVADSVSTVHALMSPKKTTEGLHKTHVGVGDAVSLGPDSVAVLHATSAPRKSVENLGTVQKGSVAHLAGSNNSLDASPSV</sequence>
<dbReference type="PANTHER" id="PTHR24206">
    <property type="entry name" value="OS06G0237300 PROTEIN"/>
    <property type="match status" value="1"/>
</dbReference>
<evidence type="ECO:0000313" key="6">
    <source>
        <dbReference type="EMBL" id="RKP01392.1"/>
    </source>
</evidence>
<accession>A0A4P9X837</accession>
<dbReference type="Pfam" id="PF00412">
    <property type="entry name" value="LIM"/>
    <property type="match status" value="1"/>
</dbReference>
<dbReference type="Gene3D" id="2.10.110.10">
    <property type="entry name" value="Cysteine Rich Protein"/>
    <property type="match status" value="1"/>
</dbReference>
<keyword evidence="1 4" id="KW-0479">Metal-binding</keyword>
<keyword evidence="3 4" id="KW-0440">LIM domain</keyword>
<organism evidence="6 7">
    <name type="scientific">Caulochytrium protostelioides</name>
    <dbReference type="NCBI Taxonomy" id="1555241"/>
    <lineage>
        <taxon>Eukaryota</taxon>
        <taxon>Fungi</taxon>
        <taxon>Fungi incertae sedis</taxon>
        <taxon>Chytridiomycota</taxon>
        <taxon>Chytridiomycota incertae sedis</taxon>
        <taxon>Chytridiomycetes</taxon>
        <taxon>Caulochytriales</taxon>
        <taxon>Caulochytriaceae</taxon>
        <taxon>Caulochytrium</taxon>
    </lineage>
</organism>
<proteinExistence type="predicted"/>
<dbReference type="EMBL" id="ML014174">
    <property type="protein sequence ID" value="RKP01392.1"/>
    <property type="molecule type" value="Genomic_DNA"/>
</dbReference>
<evidence type="ECO:0000256" key="3">
    <source>
        <dbReference type="ARBA" id="ARBA00023038"/>
    </source>
</evidence>
<keyword evidence="2 4" id="KW-0862">Zinc</keyword>
<feature type="domain" description="LIM zinc-binding" evidence="5">
    <location>
        <begin position="4"/>
        <end position="66"/>
    </location>
</feature>
<gene>
    <name evidence="6" type="ORF">CXG81DRAFT_29764</name>
</gene>